<organism evidence="2 3">
    <name type="scientific">Tanacetum coccineum</name>
    <dbReference type="NCBI Taxonomy" id="301880"/>
    <lineage>
        <taxon>Eukaryota</taxon>
        <taxon>Viridiplantae</taxon>
        <taxon>Streptophyta</taxon>
        <taxon>Embryophyta</taxon>
        <taxon>Tracheophyta</taxon>
        <taxon>Spermatophyta</taxon>
        <taxon>Magnoliopsida</taxon>
        <taxon>eudicotyledons</taxon>
        <taxon>Gunneridae</taxon>
        <taxon>Pentapetalae</taxon>
        <taxon>asterids</taxon>
        <taxon>campanulids</taxon>
        <taxon>Asterales</taxon>
        <taxon>Asteraceae</taxon>
        <taxon>Asteroideae</taxon>
        <taxon>Anthemideae</taxon>
        <taxon>Anthemidinae</taxon>
        <taxon>Tanacetum</taxon>
    </lineage>
</organism>
<comment type="caution">
    <text evidence="2">The sequence shown here is derived from an EMBL/GenBank/DDBJ whole genome shotgun (WGS) entry which is preliminary data.</text>
</comment>
<proteinExistence type="predicted"/>
<reference evidence="2" key="2">
    <citation type="submission" date="2022-01" db="EMBL/GenBank/DDBJ databases">
        <authorList>
            <person name="Yamashiro T."/>
            <person name="Shiraishi A."/>
            <person name="Satake H."/>
            <person name="Nakayama K."/>
        </authorList>
    </citation>
    <scope>NUCLEOTIDE SEQUENCE</scope>
</reference>
<gene>
    <name evidence="2" type="ORF">Tco_0774247</name>
</gene>
<sequence>MAEQDIPPPTITAMKIPIIRKGEYDIWSMRMRQYICHTDHNLWDVIVNGDLEEEPAPTGETSAPPAPKTAKQLAAKRNQERVKSILLLAIPDEYLLKLMIGSKKLICHEVHGAQYQGRYQPEVLKKSSPSWNQIALIMRNKPDIDGVIIDDLYQNLMGLRDEMIGLNVPLLLPEKLAFSFL</sequence>
<accession>A0ABQ4ZQP7</accession>
<dbReference type="EMBL" id="BQNB010011519">
    <property type="protein sequence ID" value="GJS91611.1"/>
    <property type="molecule type" value="Genomic_DNA"/>
</dbReference>
<evidence type="ECO:0000313" key="3">
    <source>
        <dbReference type="Proteomes" id="UP001151760"/>
    </source>
</evidence>
<evidence type="ECO:0000256" key="1">
    <source>
        <dbReference type="SAM" id="MobiDB-lite"/>
    </source>
</evidence>
<feature type="region of interest" description="Disordered" evidence="1">
    <location>
        <begin position="53"/>
        <end position="72"/>
    </location>
</feature>
<evidence type="ECO:0000313" key="2">
    <source>
        <dbReference type="EMBL" id="GJS91611.1"/>
    </source>
</evidence>
<keyword evidence="3" id="KW-1185">Reference proteome</keyword>
<protein>
    <submittedName>
        <fullName evidence="2">Uncharacterized protein</fullName>
    </submittedName>
</protein>
<reference evidence="2" key="1">
    <citation type="journal article" date="2022" name="Int. J. Mol. Sci.">
        <title>Draft Genome of Tanacetum Coccineum: Genomic Comparison of Closely Related Tanacetum-Family Plants.</title>
        <authorList>
            <person name="Yamashiro T."/>
            <person name="Shiraishi A."/>
            <person name="Nakayama K."/>
            <person name="Satake H."/>
        </authorList>
    </citation>
    <scope>NUCLEOTIDE SEQUENCE</scope>
</reference>
<name>A0ABQ4ZQP7_9ASTR</name>
<dbReference type="Proteomes" id="UP001151760">
    <property type="component" value="Unassembled WGS sequence"/>
</dbReference>